<sequence length="316" mass="33588">MTATLFPSGDPAADRRAAFAETLAQMGDHAAAIEVMEGALALTPGWAAGWFVLGTYLEAAGRTADAAAAWDRAVHSDPADPLGAGVKRDLVRKVPVVESLPPAFVETLFDQYAPRFEHALVEKLSYRGPDLLLDALRAAGFRHAAHAMDLGCGTGLMGVALRPFCDRLDGMDLSRAMLAKAEAKRVYDQLDKRDIGTLELDGALHDLIVAADVFIYLGALERVIGWCAGSLAPGGWLAFTVEEGQDPITLRDSRRFAHSRDYVAGLLAEAGFVETAMVPCVLRQDRGQDVASLCVTARAPGLRAAQSDGEADTVAA</sequence>
<keyword evidence="3" id="KW-1185">Reference proteome</keyword>
<dbReference type="GO" id="GO:0032259">
    <property type="term" value="P:methylation"/>
    <property type="evidence" value="ECO:0007669"/>
    <property type="project" value="UniProtKB-KW"/>
</dbReference>
<protein>
    <submittedName>
        <fullName evidence="2">Methyltransferase domain-containing protein</fullName>
    </submittedName>
</protein>
<dbReference type="PANTHER" id="PTHR43861">
    <property type="entry name" value="TRANS-ACONITATE 2-METHYLTRANSFERASE-RELATED"/>
    <property type="match status" value="1"/>
</dbReference>
<proteinExistence type="predicted"/>
<dbReference type="SUPFAM" id="SSF48452">
    <property type="entry name" value="TPR-like"/>
    <property type="match status" value="1"/>
</dbReference>
<dbReference type="Pfam" id="PF08242">
    <property type="entry name" value="Methyltransf_12"/>
    <property type="match status" value="1"/>
</dbReference>
<reference evidence="2" key="1">
    <citation type="submission" date="2021-04" db="EMBL/GenBank/DDBJ databases">
        <authorList>
            <person name="Yoon J."/>
        </authorList>
    </citation>
    <scope>NUCLEOTIDE SEQUENCE</scope>
    <source>
        <strain evidence="2">KMU-90</strain>
    </source>
</reference>
<gene>
    <name evidence="2" type="ORF">KB874_21240</name>
</gene>
<dbReference type="InterPro" id="IPR029063">
    <property type="entry name" value="SAM-dependent_MTases_sf"/>
</dbReference>
<dbReference type="GO" id="GO:0008168">
    <property type="term" value="F:methyltransferase activity"/>
    <property type="evidence" value="ECO:0007669"/>
    <property type="project" value="UniProtKB-KW"/>
</dbReference>
<accession>A0A8J7WFB8</accession>
<evidence type="ECO:0000313" key="2">
    <source>
        <dbReference type="EMBL" id="MBS0126610.1"/>
    </source>
</evidence>
<dbReference type="InterPro" id="IPR013217">
    <property type="entry name" value="Methyltransf_12"/>
</dbReference>
<organism evidence="2 3">
    <name type="scientific">Thetidibacter halocola</name>
    <dbReference type="NCBI Taxonomy" id="2827239"/>
    <lineage>
        <taxon>Bacteria</taxon>
        <taxon>Pseudomonadati</taxon>
        <taxon>Pseudomonadota</taxon>
        <taxon>Alphaproteobacteria</taxon>
        <taxon>Rhodobacterales</taxon>
        <taxon>Roseobacteraceae</taxon>
        <taxon>Thetidibacter</taxon>
    </lineage>
</organism>
<feature type="domain" description="Methyltransferase type 12" evidence="1">
    <location>
        <begin position="148"/>
        <end position="237"/>
    </location>
</feature>
<dbReference type="PANTHER" id="PTHR43861:SF1">
    <property type="entry name" value="TRANS-ACONITATE 2-METHYLTRANSFERASE"/>
    <property type="match status" value="1"/>
</dbReference>
<dbReference type="AlphaFoldDB" id="A0A8J7WFB8"/>
<dbReference type="InterPro" id="IPR011990">
    <property type="entry name" value="TPR-like_helical_dom_sf"/>
</dbReference>
<keyword evidence="2" id="KW-0808">Transferase</keyword>
<dbReference type="Gene3D" id="3.40.50.150">
    <property type="entry name" value="Vaccinia Virus protein VP39"/>
    <property type="match status" value="1"/>
</dbReference>
<dbReference type="Gene3D" id="1.25.40.10">
    <property type="entry name" value="Tetratricopeptide repeat domain"/>
    <property type="match status" value="1"/>
</dbReference>
<keyword evidence="2" id="KW-0489">Methyltransferase</keyword>
<evidence type="ECO:0000313" key="3">
    <source>
        <dbReference type="Proteomes" id="UP000681356"/>
    </source>
</evidence>
<comment type="caution">
    <text evidence="2">The sequence shown here is derived from an EMBL/GenBank/DDBJ whole genome shotgun (WGS) entry which is preliminary data.</text>
</comment>
<name>A0A8J7WFB8_9RHOB</name>
<dbReference type="Proteomes" id="UP000681356">
    <property type="component" value="Unassembled WGS sequence"/>
</dbReference>
<dbReference type="RefSeq" id="WP_212538565.1">
    <property type="nucleotide sequence ID" value="NZ_JAGTUU010000010.1"/>
</dbReference>
<evidence type="ECO:0000259" key="1">
    <source>
        <dbReference type="Pfam" id="PF08242"/>
    </source>
</evidence>
<dbReference type="CDD" id="cd02440">
    <property type="entry name" value="AdoMet_MTases"/>
    <property type="match status" value="1"/>
</dbReference>
<dbReference type="SUPFAM" id="SSF53335">
    <property type="entry name" value="S-adenosyl-L-methionine-dependent methyltransferases"/>
    <property type="match status" value="1"/>
</dbReference>
<dbReference type="EMBL" id="JAGTUU010000010">
    <property type="protein sequence ID" value="MBS0126610.1"/>
    <property type="molecule type" value="Genomic_DNA"/>
</dbReference>